<gene>
    <name evidence="2" type="ORF">B456_010G093500</name>
</gene>
<sequence length="102" mass="11889">MTVKKRCHRFHQHQSAEDRVHHHHHQANGPNLNKSHNRTSLHHWCCYYPTCSKTTSPSCLLHDDDSPLALSLPRPTKTMYTLLSLQYCCYSPGFPVPPLWRT</sequence>
<dbReference type="AlphaFoldDB" id="A0A0D2V7Z3"/>
<evidence type="ECO:0000256" key="1">
    <source>
        <dbReference type="SAM" id="MobiDB-lite"/>
    </source>
</evidence>
<keyword evidence="3" id="KW-1185">Reference proteome</keyword>
<feature type="compositionally biased region" description="Basic residues" evidence="1">
    <location>
        <begin position="1"/>
        <end position="12"/>
    </location>
</feature>
<evidence type="ECO:0000313" key="2">
    <source>
        <dbReference type="EMBL" id="KJB65400.1"/>
    </source>
</evidence>
<protein>
    <submittedName>
        <fullName evidence="2">Uncharacterized protein</fullName>
    </submittedName>
</protein>
<dbReference type="EMBL" id="CM001749">
    <property type="protein sequence ID" value="KJB65400.1"/>
    <property type="molecule type" value="Genomic_DNA"/>
</dbReference>
<feature type="region of interest" description="Disordered" evidence="1">
    <location>
        <begin position="1"/>
        <end position="35"/>
    </location>
</feature>
<dbReference type="Proteomes" id="UP000032304">
    <property type="component" value="Chromosome 10"/>
</dbReference>
<accession>A0A0D2V7Z3</accession>
<reference evidence="2 3" key="1">
    <citation type="journal article" date="2012" name="Nature">
        <title>Repeated polyploidization of Gossypium genomes and the evolution of spinnable cotton fibres.</title>
        <authorList>
            <person name="Paterson A.H."/>
            <person name="Wendel J.F."/>
            <person name="Gundlach H."/>
            <person name="Guo H."/>
            <person name="Jenkins J."/>
            <person name="Jin D."/>
            <person name="Llewellyn D."/>
            <person name="Showmaker K.C."/>
            <person name="Shu S."/>
            <person name="Udall J."/>
            <person name="Yoo M.J."/>
            <person name="Byers R."/>
            <person name="Chen W."/>
            <person name="Doron-Faigenboim A."/>
            <person name="Duke M.V."/>
            <person name="Gong L."/>
            <person name="Grimwood J."/>
            <person name="Grover C."/>
            <person name="Grupp K."/>
            <person name="Hu G."/>
            <person name="Lee T.H."/>
            <person name="Li J."/>
            <person name="Lin L."/>
            <person name="Liu T."/>
            <person name="Marler B.S."/>
            <person name="Page J.T."/>
            <person name="Roberts A.W."/>
            <person name="Romanel E."/>
            <person name="Sanders W.S."/>
            <person name="Szadkowski E."/>
            <person name="Tan X."/>
            <person name="Tang H."/>
            <person name="Xu C."/>
            <person name="Wang J."/>
            <person name="Wang Z."/>
            <person name="Zhang D."/>
            <person name="Zhang L."/>
            <person name="Ashrafi H."/>
            <person name="Bedon F."/>
            <person name="Bowers J.E."/>
            <person name="Brubaker C.L."/>
            <person name="Chee P.W."/>
            <person name="Das S."/>
            <person name="Gingle A.R."/>
            <person name="Haigler C.H."/>
            <person name="Harker D."/>
            <person name="Hoffmann L.V."/>
            <person name="Hovav R."/>
            <person name="Jones D.C."/>
            <person name="Lemke C."/>
            <person name="Mansoor S."/>
            <person name="ur Rahman M."/>
            <person name="Rainville L.N."/>
            <person name="Rambani A."/>
            <person name="Reddy U.K."/>
            <person name="Rong J.K."/>
            <person name="Saranga Y."/>
            <person name="Scheffler B.E."/>
            <person name="Scheffler J.A."/>
            <person name="Stelly D.M."/>
            <person name="Triplett B.A."/>
            <person name="Van Deynze A."/>
            <person name="Vaslin M.F."/>
            <person name="Waghmare V.N."/>
            <person name="Walford S.A."/>
            <person name="Wright R.J."/>
            <person name="Zaki E.A."/>
            <person name="Zhang T."/>
            <person name="Dennis E.S."/>
            <person name="Mayer K.F."/>
            <person name="Peterson D.G."/>
            <person name="Rokhsar D.S."/>
            <person name="Wang X."/>
            <person name="Schmutz J."/>
        </authorList>
    </citation>
    <scope>NUCLEOTIDE SEQUENCE [LARGE SCALE GENOMIC DNA]</scope>
</reference>
<evidence type="ECO:0000313" key="3">
    <source>
        <dbReference type="Proteomes" id="UP000032304"/>
    </source>
</evidence>
<dbReference type="OMA" id="PNLNKSH"/>
<organism evidence="2 3">
    <name type="scientific">Gossypium raimondii</name>
    <name type="common">Peruvian cotton</name>
    <name type="synonym">Gossypium klotzschianum subsp. raimondii</name>
    <dbReference type="NCBI Taxonomy" id="29730"/>
    <lineage>
        <taxon>Eukaryota</taxon>
        <taxon>Viridiplantae</taxon>
        <taxon>Streptophyta</taxon>
        <taxon>Embryophyta</taxon>
        <taxon>Tracheophyta</taxon>
        <taxon>Spermatophyta</taxon>
        <taxon>Magnoliopsida</taxon>
        <taxon>eudicotyledons</taxon>
        <taxon>Gunneridae</taxon>
        <taxon>Pentapetalae</taxon>
        <taxon>rosids</taxon>
        <taxon>malvids</taxon>
        <taxon>Malvales</taxon>
        <taxon>Malvaceae</taxon>
        <taxon>Malvoideae</taxon>
        <taxon>Gossypium</taxon>
    </lineage>
</organism>
<proteinExistence type="predicted"/>
<dbReference type="Gramene" id="KJB65400">
    <property type="protein sequence ID" value="KJB65400"/>
    <property type="gene ID" value="B456_010G093500"/>
</dbReference>
<name>A0A0D2V7Z3_GOSRA</name>